<organism evidence="1 2">
    <name type="scientific">Marchantia polymorpha</name>
    <name type="common">Common liverwort</name>
    <name type="synonym">Marchantia aquatica</name>
    <dbReference type="NCBI Taxonomy" id="3197"/>
    <lineage>
        <taxon>Eukaryota</taxon>
        <taxon>Viridiplantae</taxon>
        <taxon>Streptophyta</taxon>
        <taxon>Embryophyta</taxon>
        <taxon>Marchantiophyta</taxon>
        <taxon>Marchantiopsida</taxon>
        <taxon>Marchantiidae</taxon>
        <taxon>Marchantiales</taxon>
        <taxon>Marchantiaceae</taxon>
        <taxon>Marchantia</taxon>
    </lineage>
</organism>
<keyword evidence="2" id="KW-1185">Reference proteome</keyword>
<dbReference type="AlphaFoldDB" id="A0A2R6WJU2"/>
<accession>A0A2R6WJU2</accession>
<sequence>MPQTPMLRQIAPARDSTYGAAAAANHRALVQQHARQSGPRIRQSVKLTSTYVLKAWLRPHARTSSPKFSICEIAHVVKETWTANDKRGSVAAAGRVVWPLDTGMDFDDVAFSFVDSTRTSCPRPGLQLAGYSYPTDGSMFARALGGKDVSSLACAGN</sequence>
<gene>
    <name evidence="1" type="ORF">MARPO_0083s0093</name>
</gene>
<evidence type="ECO:0000313" key="2">
    <source>
        <dbReference type="Proteomes" id="UP000244005"/>
    </source>
</evidence>
<protein>
    <submittedName>
        <fullName evidence="1">Uncharacterized protein</fullName>
    </submittedName>
</protein>
<reference evidence="2" key="1">
    <citation type="journal article" date="2017" name="Cell">
        <title>Insights into land plant evolution garnered from the Marchantia polymorpha genome.</title>
        <authorList>
            <person name="Bowman J.L."/>
            <person name="Kohchi T."/>
            <person name="Yamato K.T."/>
            <person name="Jenkins J."/>
            <person name="Shu S."/>
            <person name="Ishizaki K."/>
            <person name="Yamaoka S."/>
            <person name="Nishihama R."/>
            <person name="Nakamura Y."/>
            <person name="Berger F."/>
            <person name="Adam C."/>
            <person name="Aki S.S."/>
            <person name="Althoff F."/>
            <person name="Araki T."/>
            <person name="Arteaga-Vazquez M.A."/>
            <person name="Balasubrmanian S."/>
            <person name="Barry K."/>
            <person name="Bauer D."/>
            <person name="Boehm C.R."/>
            <person name="Briginshaw L."/>
            <person name="Caballero-Perez J."/>
            <person name="Catarino B."/>
            <person name="Chen F."/>
            <person name="Chiyoda S."/>
            <person name="Chovatia M."/>
            <person name="Davies K.M."/>
            <person name="Delmans M."/>
            <person name="Demura T."/>
            <person name="Dierschke T."/>
            <person name="Dolan L."/>
            <person name="Dorantes-Acosta A.E."/>
            <person name="Eklund D.M."/>
            <person name="Florent S.N."/>
            <person name="Flores-Sandoval E."/>
            <person name="Fujiyama A."/>
            <person name="Fukuzawa H."/>
            <person name="Galik B."/>
            <person name="Grimanelli D."/>
            <person name="Grimwood J."/>
            <person name="Grossniklaus U."/>
            <person name="Hamada T."/>
            <person name="Haseloff J."/>
            <person name="Hetherington A.J."/>
            <person name="Higo A."/>
            <person name="Hirakawa Y."/>
            <person name="Hundley H.N."/>
            <person name="Ikeda Y."/>
            <person name="Inoue K."/>
            <person name="Inoue S.I."/>
            <person name="Ishida S."/>
            <person name="Jia Q."/>
            <person name="Kakita M."/>
            <person name="Kanazawa T."/>
            <person name="Kawai Y."/>
            <person name="Kawashima T."/>
            <person name="Kennedy M."/>
            <person name="Kinose K."/>
            <person name="Kinoshita T."/>
            <person name="Kohara Y."/>
            <person name="Koide E."/>
            <person name="Komatsu K."/>
            <person name="Kopischke S."/>
            <person name="Kubo M."/>
            <person name="Kyozuka J."/>
            <person name="Lagercrantz U."/>
            <person name="Lin S.S."/>
            <person name="Lindquist E."/>
            <person name="Lipzen A.M."/>
            <person name="Lu C.W."/>
            <person name="De Luna E."/>
            <person name="Martienssen R.A."/>
            <person name="Minamino N."/>
            <person name="Mizutani M."/>
            <person name="Mizutani M."/>
            <person name="Mochizuki N."/>
            <person name="Monte I."/>
            <person name="Mosher R."/>
            <person name="Nagasaki H."/>
            <person name="Nakagami H."/>
            <person name="Naramoto S."/>
            <person name="Nishitani K."/>
            <person name="Ohtani M."/>
            <person name="Okamoto T."/>
            <person name="Okumura M."/>
            <person name="Phillips J."/>
            <person name="Pollak B."/>
            <person name="Reinders A."/>
            <person name="Rovekamp M."/>
            <person name="Sano R."/>
            <person name="Sawa S."/>
            <person name="Schmid M.W."/>
            <person name="Shirakawa M."/>
            <person name="Solano R."/>
            <person name="Spunde A."/>
            <person name="Suetsugu N."/>
            <person name="Sugano S."/>
            <person name="Sugiyama A."/>
            <person name="Sun R."/>
            <person name="Suzuki Y."/>
            <person name="Takenaka M."/>
            <person name="Takezawa D."/>
            <person name="Tomogane H."/>
            <person name="Tsuzuki M."/>
            <person name="Ueda T."/>
            <person name="Umeda M."/>
            <person name="Ward J.M."/>
            <person name="Watanabe Y."/>
            <person name="Yazaki K."/>
            <person name="Yokoyama R."/>
            <person name="Yoshitake Y."/>
            <person name="Yotsui I."/>
            <person name="Zachgo S."/>
            <person name="Schmutz J."/>
        </authorList>
    </citation>
    <scope>NUCLEOTIDE SEQUENCE [LARGE SCALE GENOMIC DNA]</scope>
    <source>
        <strain evidence="2">Tak-1</strain>
    </source>
</reference>
<name>A0A2R6WJU2_MARPO</name>
<evidence type="ECO:0000313" key="1">
    <source>
        <dbReference type="EMBL" id="PTQ34135.1"/>
    </source>
</evidence>
<proteinExistence type="predicted"/>
<dbReference type="Gramene" id="Mp8g12250.1">
    <property type="protein sequence ID" value="Mp8g12250.1.cds"/>
    <property type="gene ID" value="Mp8g12250"/>
</dbReference>
<dbReference type="EMBL" id="KZ772755">
    <property type="protein sequence ID" value="PTQ34135.1"/>
    <property type="molecule type" value="Genomic_DNA"/>
</dbReference>
<dbReference type="Proteomes" id="UP000244005">
    <property type="component" value="Unassembled WGS sequence"/>
</dbReference>